<name>C6H787_AJECH</name>
<evidence type="ECO:0000313" key="1">
    <source>
        <dbReference type="EMBL" id="EER44258.1"/>
    </source>
</evidence>
<evidence type="ECO:0000313" key="2">
    <source>
        <dbReference type="Proteomes" id="UP000002624"/>
    </source>
</evidence>
<dbReference type="Proteomes" id="UP000002624">
    <property type="component" value="Unassembled WGS sequence"/>
</dbReference>
<reference evidence="2" key="1">
    <citation type="submission" date="2009-05" db="EMBL/GenBank/DDBJ databases">
        <title>The genome sequence of Ajellomyces capsulatus strain H143.</title>
        <authorList>
            <person name="Champion M."/>
            <person name="Cuomo C.A."/>
            <person name="Ma L.-J."/>
            <person name="Henn M.R."/>
            <person name="Sil A."/>
            <person name="Goldman B."/>
            <person name="Young S.K."/>
            <person name="Kodira C.D."/>
            <person name="Zeng Q."/>
            <person name="Koehrsen M."/>
            <person name="Alvarado L."/>
            <person name="Berlin A.M."/>
            <person name="Borenstein D."/>
            <person name="Chen Z."/>
            <person name="Engels R."/>
            <person name="Freedman E."/>
            <person name="Gellesch M."/>
            <person name="Goldberg J."/>
            <person name="Griggs A."/>
            <person name="Gujja S."/>
            <person name="Heiman D.I."/>
            <person name="Hepburn T.A."/>
            <person name="Howarth C."/>
            <person name="Jen D."/>
            <person name="Larson L."/>
            <person name="Lewis B."/>
            <person name="Mehta T."/>
            <person name="Park D."/>
            <person name="Pearson M."/>
            <person name="Roberts A."/>
            <person name="Saif S."/>
            <person name="Shea T.D."/>
            <person name="Shenoy N."/>
            <person name="Sisk P."/>
            <person name="Stolte C."/>
            <person name="Sykes S."/>
            <person name="Walk T."/>
            <person name="White J."/>
            <person name="Yandava C."/>
            <person name="Klein B."/>
            <person name="McEwen J.G."/>
            <person name="Puccia R."/>
            <person name="Goldman G.H."/>
            <person name="Felipe M.S."/>
            <person name="Nino-Vega G."/>
            <person name="San-Blas G."/>
            <person name="Taylor J.W."/>
            <person name="Mendoza L."/>
            <person name="Galagan J.E."/>
            <person name="Nusbaum C."/>
            <person name="Birren B.W."/>
        </authorList>
    </citation>
    <scope>NUCLEOTIDE SEQUENCE [LARGE SCALE GENOMIC DNA]</scope>
    <source>
        <strain evidence="2">H143</strain>
    </source>
</reference>
<gene>
    <name evidence="1" type="ORF">HCDG_02288</name>
</gene>
<accession>C6H787</accession>
<sequence>MYFSTLPMRKGQNPERGASSHRYKVRSVLNLIALHTIDEDFDFFPVPRNRAARTGEFLWVNCYLLGTGKGDISGKCGVDATVFICRAPVDSSIPGASGILKELTPISMRWVAFAILEWEFNLNRASFQRENNHVNDPKPAGFFPKDLGVMFHSVTSARIRGASGKCKADAFQSCYFPAQRGKTSSGMCRRTSSYRILEEGYAVLRFPIRATHLWSELRFPIGIISRSSFAL</sequence>
<dbReference type="EMBL" id="GG692420">
    <property type="protein sequence ID" value="EER44258.1"/>
    <property type="molecule type" value="Genomic_DNA"/>
</dbReference>
<proteinExistence type="predicted"/>
<organism evidence="1 2">
    <name type="scientific">Ajellomyces capsulatus (strain H143)</name>
    <name type="common">Darling's disease fungus</name>
    <name type="synonym">Histoplasma capsulatum</name>
    <dbReference type="NCBI Taxonomy" id="544712"/>
    <lineage>
        <taxon>Eukaryota</taxon>
        <taxon>Fungi</taxon>
        <taxon>Dikarya</taxon>
        <taxon>Ascomycota</taxon>
        <taxon>Pezizomycotina</taxon>
        <taxon>Eurotiomycetes</taxon>
        <taxon>Eurotiomycetidae</taxon>
        <taxon>Onygenales</taxon>
        <taxon>Ajellomycetaceae</taxon>
        <taxon>Histoplasma</taxon>
    </lineage>
</organism>
<protein>
    <submittedName>
        <fullName evidence="1">Uncharacterized protein</fullName>
    </submittedName>
</protein>
<dbReference type="VEuPathDB" id="FungiDB:HCDG_02288"/>
<dbReference type="AlphaFoldDB" id="C6H787"/>
<dbReference type="HOGENOM" id="CLU_1199518_0_0_1"/>